<dbReference type="EMBL" id="JACAZH010000126">
    <property type="protein sequence ID" value="KAF7324251.1"/>
    <property type="molecule type" value="Genomic_DNA"/>
</dbReference>
<gene>
    <name evidence="3" type="ORF">MSAN_02530100</name>
</gene>
<reference evidence="3" key="1">
    <citation type="submission" date="2020-05" db="EMBL/GenBank/DDBJ databases">
        <title>Mycena genomes resolve the evolution of fungal bioluminescence.</title>
        <authorList>
            <person name="Tsai I.J."/>
        </authorList>
    </citation>
    <scope>NUCLEOTIDE SEQUENCE</scope>
    <source>
        <strain evidence="3">160909Yilan</strain>
    </source>
</reference>
<keyword evidence="1" id="KW-1133">Transmembrane helix</keyword>
<protein>
    <recommendedName>
        <fullName evidence="2">DUF6533 domain-containing protein</fullName>
    </recommendedName>
</protein>
<accession>A0A8H6TX11</accession>
<evidence type="ECO:0000259" key="2">
    <source>
        <dbReference type="Pfam" id="PF20151"/>
    </source>
</evidence>
<keyword evidence="4" id="KW-1185">Reference proteome</keyword>
<keyword evidence="1" id="KW-0472">Membrane</keyword>
<dbReference type="InterPro" id="IPR045340">
    <property type="entry name" value="DUF6533"/>
</dbReference>
<evidence type="ECO:0000313" key="4">
    <source>
        <dbReference type="Proteomes" id="UP000623467"/>
    </source>
</evidence>
<dbReference type="Pfam" id="PF20151">
    <property type="entry name" value="DUF6533"/>
    <property type="match status" value="1"/>
</dbReference>
<evidence type="ECO:0000256" key="1">
    <source>
        <dbReference type="SAM" id="Phobius"/>
    </source>
</evidence>
<feature type="transmembrane region" description="Helical" evidence="1">
    <location>
        <begin position="53"/>
        <end position="71"/>
    </location>
</feature>
<dbReference type="OrthoDB" id="3251775at2759"/>
<organism evidence="3 4">
    <name type="scientific">Mycena sanguinolenta</name>
    <dbReference type="NCBI Taxonomy" id="230812"/>
    <lineage>
        <taxon>Eukaryota</taxon>
        <taxon>Fungi</taxon>
        <taxon>Dikarya</taxon>
        <taxon>Basidiomycota</taxon>
        <taxon>Agaricomycotina</taxon>
        <taxon>Agaricomycetes</taxon>
        <taxon>Agaricomycetidae</taxon>
        <taxon>Agaricales</taxon>
        <taxon>Marasmiineae</taxon>
        <taxon>Mycenaceae</taxon>
        <taxon>Mycena</taxon>
    </lineage>
</organism>
<feature type="transmembrane region" description="Helical" evidence="1">
    <location>
        <begin position="165"/>
        <end position="187"/>
    </location>
</feature>
<comment type="caution">
    <text evidence="3">The sequence shown here is derived from an EMBL/GenBank/DDBJ whole genome shotgun (WGS) entry which is preliminary data.</text>
</comment>
<keyword evidence="1" id="KW-0812">Transmembrane</keyword>
<name>A0A8H6TX11_9AGAR</name>
<feature type="transmembrane region" description="Helical" evidence="1">
    <location>
        <begin position="86"/>
        <end position="110"/>
    </location>
</feature>
<evidence type="ECO:0000313" key="3">
    <source>
        <dbReference type="EMBL" id="KAF7324251.1"/>
    </source>
</evidence>
<feature type="transmembrane region" description="Helical" evidence="1">
    <location>
        <begin position="12"/>
        <end position="32"/>
    </location>
</feature>
<dbReference type="AlphaFoldDB" id="A0A8H6TX11"/>
<dbReference type="Proteomes" id="UP000623467">
    <property type="component" value="Unassembled WGS sequence"/>
</dbReference>
<feature type="domain" description="DUF6533" evidence="2">
    <location>
        <begin position="14"/>
        <end position="59"/>
    </location>
</feature>
<sequence>MAVLPVSSILAMRYLSAVGVTVILYDHCLTLLDEVRYIWFNPQAGLGARTSFLLNRYVTEGMIVYVAYMLGGNSRGLSNEVRCQTFVWVFGVVGAISIALQQFTLVTRVYTLWERRPKIKWIVMIAFAVQTAMTTVFSILAAQQMQLHVTYQAVIHMCSISQKPWALSAMTGTLAAFGLFIIGMTIVNALDRPYTKQADVVASLRRDGAMMFTLIFCNAYCRQLFNDIVRKPRGLFGHARTCVGILQNSRVKNGAPS</sequence>
<feature type="transmembrane region" description="Helical" evidence="1">
    <location>
        <begin position="122"/>
        <end position="145"/>
    </location>
</feature>
<proteinExistence type="predicted"/>